<protein>
    <submittedName>
        <fullName evidence="1">Uncharacterized protein</fullName>
    </submittedName>
</protein>
<reference evidence="1 2" key="1">
    <citation type="submission" date="2014-08" db="EMBL/GenBank/DDBJ databases">
        <title>Complete genome of a marine bacteria Jeotgalibacillus malaysiensis.</title>
        <authorList>
            <person name="Yaakop A.S."/>
            <person name="Chan K.-G."/>
            <person name="Goh K.M."/>
        </authorList>
    </citation>
    <scope>NUCLEOTIDE SEQUENCE [LARGE SCALE GENOMIC DNA]</scope>
    <source>
        <strain evidence="1 2">D5</strain>
        <plasmid evidence="2">Plasmid</plasmid>
    </source>
</reference>
<dbReference type="BioCyc" id="JESP1508404:G14D9-13293-MONOMER"/>
<dbReference type="HOGENOM" id="CLU_2167551_0_0_9"/>
<dbReference type="AlphaFoldDB" id="A0A0B5AXD3"/>
<evidence type="ECO:0000313" key="2">
    <source>
        <dbReference type="Proteomes" id="UP000031449"/>
    </source>
</evidence>
<organism evidence="1 2">
    <name type="scientific">Jeotgalibacillus malaysiensis</name>
    <dbReference type="NCBI Taxonomy" id="1508404"/>
    <lineage>
        <taxon>Bacteria</taxon>
        <taxon>Bacillati</taxon>
        <taxon>Bacillota</taxon>
        <taxon>Bacilli</taxon>
        <taxon>Bacillales</taxon>
        <taxon>Caryophanaceae</taxon>
        <taxon>Jeotgalibacillus</taxon>
    </lineage>
</organism>
<dbReference type="KEGG" id="jeo:JMA_40090"/>
<dbReference type="EMBL" id="CP009417">
    <property type="protein sequence ID" value="AJD93327.1"/>
    <property type="molecule type" value="Genomic_DNA"/>
</dbReference>
<evidence type="ECO:0000313" key="1">
    <source>
        <dbReference type="EMBL" id="AJD93327.1"/>
    </source>
</evidence>
<proteinExistence type="predicted"/>
<keyword evidence="2" id="KW-1185">Reference proteome</keyword>
<dbReference type="Proteomes" id="UP000031449">
    <property type="component" value="Plasmid unnamed"/>
</dbReference>
<keyword evidence="1" id="KW-0614">Plasmid</keyword>
<sequence length="110" mass="12734">MYASIEEQGLSIKLYNRFKRAGLNKVNRFSTYPFEKLTNPELIELIENYAVYDESGTDSIEELGCSDELYQALKNQGVQTISIDMEKLNLQKLNKKNLVEILKEFGDFSR</sequence>
<gene>
    <name evidence="1" type="ORF">JMA_40090</name>
</gene>
<name>A0A0B5AXD3_9BACL</name>
<accession>A0A0B5AXD3</accession>
<geneLocation type="plasmid" evidence="2"/>